<evidence type="ECO:0000313" key="7">
    <source>
        <dbReference type="Proteomes" id="UP000426246"/>
    </source>
</evidence>
<dbReference type="PROSITE" id="PS50893">
    <property type="entry name" value="ABC_TRANSPORTER_2"/>
    <property type="match status" value="1"/>
</dbReference>
<dbReference type="Gene3D" id="3.40.50.300">
    <property type="entry name" value="P-loop containing nucleotide triphosphate hydrolases"/>
    <property type="match status" value="1"/>
</dbReference>
<dbReference type="GO" id="GO:0016887">
    <property type="term" value="F:ATP hydrolysis activity"/>
    <property type="evidence" value="ECO:0007669"/>
    <property type="project" value="InterPro"/>
</dbReference>
<dbReference type="RefSeq" id="WP_155704833.1">
    <property type="nucleotide sequence ID" value="NZ_CP034235.1"/>
</dbReference>
<dbReference type="PANTHER" id="PTHR43335">
    <property type="entry name" value="ABC TRANSPORTER, ATP-BINDING PROTEIN"/>
    <property type="match status" value="1"/>
</dbReference>
<evidence type="ECO:0000256" key="4">
    <source>
        <dbReference type="ARBA" id="ARBA00022840"/>
    </source>
</evidence>
<dbReference type="OrthoDB" id="9804819at2"/>
<name>A0A6B8RV60_9BACL</name>
<dbReference type="KEGG" id="ppsc:EHS13_34810"/>
<dbReference type="GO" id="GO:0005524">
    <property type="term" value="F:ATP binding"/>
    <property type="evidence" value="ECO:0007669"/>
    <property type="project" value="UniProtKB-KW"/>
</dbReference>
<gene>
    <name evidence="6" type="ORF">EHS13_34810</name>
</gene>
<dbReference type="SUPFAM" id="SSF52540">
    <property type="entry name" value="P-loop containing nucleoside triphosphate hydrolases"/>
    <property type="match status" value="1"/>
</dbReference>
<reference evidence="7" key="1">
    <citation type="submission" date="2018-11" db="EMBL/GenBank/DDBJ databases">
        <title>Complete genome sequence of Paenibacillus sp. ML311-T8.</title>
        <authorList>
            <person name="Nam Y.-D."/>
            <person name="Kang J."/>
            <person name="Chung W.-H."/>
            <person name="Park Y.S."/>
        </authorList>
    </citation>
    <scope>NUCLEOTIDE SEQUENCE [LARGE SCALE GENOMIC DNA]</scope>
    <source>
        <strain evidence="7">ML311-T8</strain>
    </source>
</reference>
<keyword evidence="2" id="KW-0813">Transport</keyword>
<evidence type="ECO:0000256" key="1">
    <source>
        <dbReference type="ARBA" id="ARBA00005417"/>
    </source>
</evidence>
<dbReference type="PROSITE" id="PS00211">
    <property type="entry name" value="ABC_TRANSPORTER_1"/>
    <property type="match status" value="1"/>
</dbReference>
<dbReference type="InterPro" id="IPR003439">
    <property type="entry name" value="ABC_transporter-like_ATP-bd"/>
</dbReference>
<dbReference type="InterPro" id="IPR017871">
    <property type="entry name" value="ABC_transporter-like_CS"/>
</dbReference>
<keyword evidence="3" id="KW-0547">Nucleotide-binding</keyword>
<feature type="domain" description="ABC transporter" evidence="5">
    <location>
        <begin position="6"/>
        <end position="234"/>
    </location>
</feature>
<dbReference type="PANTHER" id="PTHR43335:SF4">
    <property type="entry name" value="ABC TRANSPORTER, ATP-BINDING PROTEIN"/>
    <property type="match status" value="1"/>
</dbReference>
<dbReference type="SMART" id="SM00382">
    <property type="entry name" value="AAA"/>
    <property type="match status" value="1"/>
</dbReference>
<accession>A0A6B8RV60</accession>
<keyword evidence="7" id="KW-1185">Reference proteome</keyword>
<keyword evidence="4 6" id="KW-0067">ATP-binding</keyword>
<dbReference type="InterPro" id="IPR003593">
    <property type="entry name" value="AAA+_ATPase"/>
</dbReference>
<dbReference type="Pfam" id="PF00005">
    <property type="entry name" value="ABC_tran"/>
    <property type="match status" value="1"/>
</dbReference>
<evidence type="ECO:0000256" key="3">
    <source>
        <dbReference type="ARBA" id="ARBA00022741"/>
    </source>
</evidence>
<dbReference type="AlphaFoldDB" id="A0A6B8RV60"/>
<evidence type="ECO:0000259" key="5">
    <source>
        <dbReference type="PROSITE" id="PS50893"/>
    </source>
</evidence>
<evidence type="ECO:0000256" key="2">
    <source>
        <dbReference type="ARBA" id="ARBA00022448"/>
    </source>
</evidence>
<protein>
    <submittedName>
        <fullName evidence="6">ABC transporter ATP-binding protein</fullName>
    </submittedName>
</protein>
<evidence type="ECO:0000313" key="6">
    <source>
        <dbReference type="EMBL" id="QGQ99669.1"/>
    </source>
</evidence>
<dbReference type="EMBL" id="CP034235">
    <property type="protein sequence ID" value="QGQ99669.1"/>
    <property type="molecule type" value="Genomic_DNA"/>
</dbReference>
<proteinExistence type="inferred from homology"/>
<dbReference type="InterPro" id="IPR027417">
    <property type="entry name" value="P-loop_NTPase"/>
</dbReference>
<sequence>MSQITLSVKGLRKIIGKREIIQGLDFELTRGEVFGFLGPNGAGKTTTIRMLVGLIKPTAGSIHICGYDLQKQFPEAMSQMGCIVENPELYTYLSGWRNLQYFARMMDGIDEARMTEVVRLVGLGARIHDKVKTYSLGMRQRLGIAQALLGRPKVLILDEPTNGLDPSGIREMREFIRYLAEQEGLSVLVSSHLLSEIQLMCDRVAIISKGRIVRVDTVVNLLADQERVNWRLSPQAQGVEVLRTLTDSVEVVGNVVKTPYMEQEVGRWNQVLVEAGVTVMELSRKLPSLEDLFIELTGGESID</sequence>
<dbReference type="Proteomes" id="UP000426246">
    <property type="component" value="Chromosome"/>
</dbReference>
<comment type="similarity">
    <text evidence="1">Belongs to the ABC transporter superfamily.</text>
</comment>
<organism evidence="6 7">
    <name type="scientific">Paenibacillus psychroresistens</name>
    <dbReference type="NCBI Taxonomy" id="1778678"/>
    <lineage>
        <taxon>Bacteria</taxon>
        <taxon>Bacillati</taxon>
        <taxon>Bacillota</taxon>
        <taxon>Bacilli</taxon>
        <taxon>Bacillales</taxon>
        <taxon>Paenibacillaceae</taxon>
        <taxon>Paenibacillus</taxon>
    </lineage>
</organism>